<dbReference type="SUPFAM" id="SSF81301">
    <property type="entry name" value="Nucleotidyltransferase"/>
    <property type="match status" value="1"/>
</dbReference>
<name>A0A084SF93_9BACT</name>
<accession>A0A084SF93</accession>
<gene>
    <name evidence="2" type="ORF">Q664_49860</name>
</gene>
<evidence type="ECO:0000313" key="2">
    <source>
        <dbReference type="EMBL" id="KFA87128.1"/>
    </source>
</evidence>
<dbReference type="AlphaFoldDB" id="A0A084SF93"/>
<dbReference type="PANTHER" id="PTHR43852:SF3">
    <property type="entry name" value="NUCLEOTIDYLTRANSFERASE"/>
    <property type="match status" value="1"/>
</dbReference>
<dbReference type="InterPro" id="IPR052930">
    <property type="entry name" value="TA_antitoxin_MntA"/>
</dbReference>
<dbReference type="EMBL" id="JPMI01000392">
    <property type="protein sequence ID" value="KFA87128.1"/>
    <property type="molecule type" value="Genomic_DNA"/>
</dbReference>
<dbReference type="InterPro" id="IPR043519">
    <property type="entry name" value="NT_sf"/>
</dbReference>
<dbReference type="Gene3D" id="3.30.460.10">
    <property type="entry name" value="Beta Polymerase, domain 2"/>
    <property type="match status" value="1"/>
</dbReference>
<dbReference type="Pfam" id="PF18765">
    <property type="entry name" value="Polbeta"/>
    <property type="match status" value="1"/>
</dbReference>
<dbReference type="PANTHER" id="PTHR43852">
    <property type="entry name" value="NUCLEOTIDYLTRANSFERASE"/>
    <property type="match status" value="1"/>
</dbReference>
<evidence type="ECO:0000259" key="1">
    <source>
        <dbReference type="Pfam" id="PF18765"/>
    </source>
</evidence>
<feature type="domain" description="Polymerase beta nucleotidyltransferase" evidence="1">
    <location>
        <begin position="13"/>
        <end position="102"/>
    </location>
</feature>
<protein>
    <recommendedName>
        <fullName evidence="1">Polymerase beta nucleotidyltransferase domain-containing protein</fullName>
    </recommendedName>
</protein>
<dbReference type="InterPro" id="IPR041633">
    <property type="entry name" value="Polbeta"/>
</dbReference>
<comment type="caution">
    <text evidence="2">The sequence shown here is derived from an EMBL/GenBank/DDBJ whole genome shotgun (WGS) entry which is preliminary data.</text>
</comment>
<organism evidence="2 3">
    <name type="scientific">Archangium violaceum Cb vi76</name>
    <dbReference type="NCBI Taxonomy" id="1406225"/>
    <lineage>
        <taxon>Bacteria</taxon>
        <taxon>Pseudomonadati</taxon>
        <taxon>Myxococcota</taxon>
        <taxon>Myxococcia</taxon>
        <taxon>Myxococcales</taxon>
        <taxon>Cystobacterineae</taxon>
        <taxon>Archangiaceae</taxon>
        <taxon>Archangium</taxon>
    </lineage>
</organism>
<evidence type="ECO:0000313" key="3">
    <source>
        <dbReference type="Proteomes" id="UP000028547"/>
    </source>
</evidence>
<dbReference type="CDD" id="cd05403">
    <property type="entry name" value="NT_KNTase_like"/>
    <property type="match status" value="1"/>
</dbReference>
<reference evidence="2 3" key="1">
    <citation type="submission" date="2014-07" db="EMBL/GenBank/DDBJ databases">
        <title>Draft Genome Sequence of Gephyronic Acid Producer, Cystobacter violaceus Strain Cb vi76.</title>
        <authorList>
            <person name="Stevens D.C."/>
            <person name="Young J."/>
            <person name="Carmichael R."/>
            <person name="Tan J."/>
            <person name="Taylor R.E."/>
        </authorList>
    </citation>
    <scope>NUCLEOTIDE SEQUENCE [LARGE SCALE GENOMIC DNA]</scope>
    <source>
        <strain evidence="2 3">Cb vi76</strain>
    </source>
</reference>
<dbReference type="Proteomes" id="UP000028547">
    <property type="component" value="Unassembled WGS sequence"/>
</dbReference>
<sequence length="146" mass="16510">MSLFLGIMDALLQKLRESLAARGDVAFAVLFGSGARGELKPSSDLDLALRLEPAPDAWELGGLVADLMKATGRRVDVVLLPQVRSALLRHEISKGVLLLGDKDEWIEFRQQAMREWRDFEPRFRRYTEAGLRKFLREQGEQSGQSR</sequence>
<proteinExistence type="predicted"/>
<dbReference type="NCBIfam" id="NF047752">
    <property type="entry name" value="MntA_antitoxin"/>
    <property type="match status" value="1"/>
</dbReference>